<feature type="domain" description="Phage-like element PBSX protein XkdF" evidence="1">
    <location>
        <begin position="106"/>
        <end position="239"/>
    </location>
</feature>
<name>X1M9G8_9ZZZZ</name>
<reference evidence="2" key="1">
    <citation type="journal article" date="2014" name="Front. Microbiol.">
        <title>High frequency of phylogenetically diverse reductive dehalogenase-homologous genes in deep subseafloor sedimentary metagenomes.</title>
        <authorList>
            <person name="Kawai M."/>
            <person name="Futagami T."/>
            <person name="Toyoda A."/>
            <person name="Takaki Y."/>
            <person name="Nishi S."/>
            <person name="Hori S."/>
            <person name="Arai W."/>
            <person name="Tsubouchi T."/>
            <person name="Morono Y."/>
            <person name="Uchiyama I."/>
            <person name="Ito T."/>
            <person name="Fujiyama A."/>
            <person name="Inagaki F."/>
            <person name="Takami H."/>
        </authorList>
    </citation>
    <scope>NUCLEOTIDE SEQUENCE</scope>
    <source>
        <strain evidence="2">Expedition CK06-06</strain>
    </source>
</reference>
<accession>X1M9G8</accession>
<comment type="caution">
    <text evidence="2">The sequence shown here is derived from an EMBL/GenBank/DDBJ whole genome shotgun (WGS) entry which is preliminary data.</text>
</comment>
<organism evidence="2">
    <name type="scientific">marine sediment metagenome</name>
    <dbReference type="NCBI Taxonomy" id="412755"/>
    <lineage>
        <taxon>unclassified sequences</taxon>
        <taxon>metagenomes</taxon>
        <taxon>ecological metagenomes</taxon>
    </lineage>
</organism>
<evidence type="ECO:0000259" key="1">
    <source>
        <dbReference type="Pfam" id="PF14550"/>
    </source>
</evidence>
<gene>
    <name evidence="2" type="ORF">S06H3_28324</name>
</gene>
<dbReference type="Pfam" id="PF14550">
    <property type="entry name" value="Peptidase_S78_2"/>
    <property type="match status" value="1"/>
</dbReference>
<evidence type="ECO:0000313" key="2">
    <source>
        <dbReference type="EMBL" id="GAI27928.1"/>
    </source>
</evidence>
<proteinExistence type="predicted"/>
<feature type="non-terminal residue" evidence="2">
    <location>
        <position position="1"/>
    </location>
</feature>
<protein>
    <recommendedName>
        <fullName evidence="1">Phage-like element PBSX protein XkdF domain-containing protein</fullName>
    </recommendedName>
</protein>
<dbReference type="AlphaFoldDB" id="X1M9G8"/>
<sequence length="247" mass="28601">DEKLAKLAEEFSLTLEEIKRFSPEQLELLQNVPAEIEADPQKTYKKPPETEAKKMFVCPKCGHLEPIKAGEKEKECPRCKTPMEIKETKDETGKTFRKQFETFAPIVKINQDEHIVKMIVLEAEVADNQTHVVSEEEIRGAMFHWMENYRKLEVMHRDKAGNLFQLEEGILSPEDEAWRQDWEGTFSILECFQAPTDYFEDDQLVRKGSWVLTLRVNDENIWQKIKNKELTGASIGGHGALTSEVFE</sequence>
<dbReference type="InterPro" id="IPR027924">
    <property type="entry name" value="XkdF"/>
</dbReference>
<dbReference type="EMBL" id="BARV01016516">
    <property type="protein sequence ID" value="GAI27928.1"/>
    <property type="molecule type" value="Genomic_DNA"/>
</dbReference>